<dbReference type="EMBL" id="VRYY01000144">
    <property type="protein sequence ID" value="MBG3876660.1"/>
    <property type="molecule type" value="Genomic_DNA"/>
</dbReference>
<protein>
    <submittedName>
        <fullName evidence="1">Uncharacterized protein</fullName>
    </submittedName>
</protein>
<sequence length="78" mass="8156">MKPEEFAHKFMQAATAMGCTLSPSGNVVCPGGKNISAGKAAAVYKRHGDAAAKVPSAEFRNEPHSLKLFRSIAARALG</sequence>
<organism evidence="1 2">
    <name type="scientific">Nitratidesulfovibrio oxamicus</name>
    <dbReference type="NCBI Taxonomy" id="32016"/>
    <lineage>
        <taxon>Bacteria</taxon>
        <taxon>Pseudomonadati</taxon>
        <taxon>Thermodesulfobacteriota</taxon>
        <taxon>Desulfovibrionia</taxon>
        <taxon>Desulfovibrionales</taxon>
        <taxon>Desulfovibrionaceae</taxon>
        <taxon>Nitratidesulfovibrio</taxon>
    </lineage>
</organism>
<gene>
    <name evidence="1" type="ORF">FVW20_06365</name>
</gene>
<accession>A0ABS0J2L1</accession>
<dbReference type="RefSeq" id="WP_167125404.1">
    <property type="nucleotide sequence ID" value="NZ_VRYY01000144.1"/>
</dbReference>
<reference evidence="1 2" key="1">
    <citation type="submission" date="2019-08" db="EMBL/GenBank/DDBJ databases">
        <authorList>
            <person name="Luo N."/>
        </authorList>
    </citation>
    <scope>NUCLEOTIDE SEQUENCE [LARGE SCALE GENOMIC DNA]</scope>
    <source>
        <strain evidence="1 2">NCIMB 9442</strain>
    </source>
</reference>
<name>A0ABS0J2L1_9BACT</name>
<keyword evidence="2" id="KW-1185">Reference proteome</keyword>
<dbReference type="Proteomes" id="UP001194469">
    <property type="component" value="Unassembled WGS sequence"/>
</dbReference>
<evidence type="ECO:0000313" key="2">
    <source>
        <dbReference type="Proteomes" id="UP001194469"/>
    </source>
</evidence>
<proteinExistence type="predicted"/>
<comment type="caution">
    <text evidence="1">The sequence shown here is derived from an EMBL/GenBank/DDBJ whole genome shotgun (WGS) entry which is preliminary data.</text>
</comment>
<evidence type="ECO:0000313" key="1">
    <source>
        <dbReference type="EMBL" id="MBG3876660.1"/>
    </source>
</evidence>